<dbReference type="EMBL" id="SHNN01000001">
    <property type="protein sequence ID" value="MCX2979824.1"/>
    <property type="molecule type" value="Genomic_DNA"/>
</dbReference>
<dbReference type="InterPro" id="IPR054539">
    <property type="entry name" value="Beta-prop_PDH"/>
</dbReference>
<protein>
    <submittedName>
        <fullName evidence="6">Oxidoreductase</fullName>
    </submittedName>
</protein>
<proteinExistence type="predicted"/>
<dbReference type="InterPro" id="IPR011041">
    <property type="entry name" value="Quinoprot_gluc/sorb_DH_b-prop"/>
</dbReference>
<keyword evidence="3 4" id="KW-0408">Iron</keyword>
<evidence type="ECO:0000256" key="4">
    <source>
        <dbReference type="PROSITE-ProRule" id="PRU00433"/>
    </source>
</evidence>
<dbReference type="Gene3D" id="2.120.10.30">
    <property type="entry name" value="TolB, C-terminal domain"/>
    <property type="match status" value="1"/>
</dbReference>
<sequence>MKILAKLLIGLLAVGILGLVGVILFAPGIHISSLSMILNVATGSGTKTSSDALLERLRVADGFSVSVYARGLENPRAMAMSESGQLLITSPRSGSILRLEDTNDDLAADNSSVLIDGLTRPYGIALHNGYLYIGESNQIGRISFDSETTTVSGDYEVIIPDLGDSGNHWTKTIRFGPEGNLYVAMGSTCNVCVEADQRRATIMRFDADGGQGEIFASGLRNSVGMDFAPWDGALYATDNGRDMLGDDYPPCELNLVKDGGFYGWPYLNGDNDPDPDFGHERLDLQARAIPPVLHFPAHNAPLGIHFVNSDSAGWERSALVALHGSWNRSEPDGYKVVALKWDAAGTVSSEDFLWGFEEDGDIIGRPVEIVADGRGGFFISDDYSGSVYRVSQGSQAVAAALTVAPTHAQTKVVTDPQLAAAGAALYAALPCASCHSDSVATPVSLDQVPQRYNLTTLADYFLAPTPPMPRYELTTEQRTQLAHYLFSQAQLPAEK</sequence>
<dbReference type="SUPFAM" id="SSF50952">
    <property type="entry name" value="Soluble quinoprotein glucose dehydrogenase"/>
    <property type="match status" value="1"/>
</dbReference>
<dbReference type="Pfam" id="PF22807">
    <property type="entry name" value="TrAA12"/>
    <property type="match status" value="2"/>
</dbReference>
<keyword evidence="7" id="KW-1185">Reference proteome</keyword>
<organism evidence="6 7">
    <name type="scientific">Candidatus Litorirhabdus singularis</name>
    <dbReference type="NCBI Taxonomy" id="2518993"/>
    <lineage>
        <taxon>Bacteria</taxon>
        <taxon>Pseudomonadati</taxon>
        <taxon>Pseudomonadota</taxon>
        <taxon>Gammaproteobacteria</taxon>
        <taxon>Cellvibrionales</taxon>
        <taxon>Halieaceae</taxon>
        <taxon>Candidatus Litorirhabdus</taxon>
    </lineage>
</organism>
<evidence type="ECO:0000256" key="3">
    <source>
        <dbReference type="ARBA" id="ARBA00023004"/>
    </source>
</evidence>
<evidence type="ECO:0000256" key="2">
    <source>
        <dbReference type="ARBA" id="ARBA00022723"/>
    </source>
</evidence>
<dbReference type="Proteomes" id="UP001143362">
    <property type="component" value="Unassembled WGS sequence"/>
</dbReference>
<feature type="domain" description="Cytochrome c" evidence="5">
    <location>
        <begin position="417"/>
        <end position="489"/>
    </location>
</feature>
<dbReference type="PROSITE" id="PS51007">
    <property type="entry name" value="CYTC"/>
    <property type="match status" value="1"/>
</dbReference>
<dbReference type="SUPFAM" id="SSF46626">
    <property type="entry name" value="Cytochrome c"/>
    <property type="match status" value="1"/>
</dbReference>
<dbReference type="RefSeq" id="WP_279243817.1">
    <property type="nucleotide sequence ID" value="NZ_SHNN01000001.1"/>
</dbReference>
<dbReference type="PANTHER" id="PTHR33546">
    <property type="entry name" value="LARGE, MULTIFUNCTIONAL SECRETED PROTEIN-RELATED"/>
    <property type="match status" value="1"/>
</dbReference>
<reference evidence="6" key="1">
    <citation type="submission" date="2019-02" db="EMBL/GenBank/DDBJ databases">
        <authorList>
            <person name="Li S.-H."/>
        </authorList>
    </citation>
    <scope>NUCLEOTIDE SEQUENCE</scope>
    <source>
        <strain evidence="6">IMCC14734</strain>
    </source>
</reference>
<dbReference type="InterPro" id="IPR036909">
    <property type="entry name" value="Cyt_c-like_dom_sf"/>
</dbReference>
<accession>A0ABT3TC13</accession>
<comment type="caution">
    <text evidence="6">The sequence shown here is derived from an EMBL/GenBank/DDBJ whole genome shotgun (WGS) entry which is preliminary data.</text>
</comment>
<evidence type="ECO:0000256" key="1">
    <source>
        <dbReference type="ARBA" id="ARBA00022617"/>
    </source>
</evidence>
<keyword evidence="1 4" id="KW-0349">Heme</keyword>
<evidence type="ECO:0000313" key="6">
    <source>
        <dbReference type="EMBL" id="MCX2979824.1"/>
    </source>
</evidence>
<dbReference type="InterPro" id="IPR011042">
    <property type="entry name" value="6-blade_b-propeller_TolB-like"/>
</dbReference>
<dbReference type="Gene3D" id="1.10.760.10">
    <property type="entry name" value="Cytochrome c-like domain"/>
    <property type="match status" value="1"/>
</dbReference>
<evidence type="ECO:0000259" key="5">
    <source>
        <dbReference type="PROSITE" id="PS51007"/>
    </source>
</evidence>
<evidence type="ECO:0000313" key="7">
    <source>
        <dbReference type="Proteomes" id="UP001143362"/>
    </source>
</evidence>
<gene>
    <name evidence="6" type="ORF">EYC98_02980</name>
</gene>
<dbReference type="InterPro" id="IPR009056">
    <property type="entry name" value="Cyt_c-like_dom"/>
</dbReference>
<dbReference type="PANTHER" id="PTHR33546:SF1">
    <property type="entry name" value="LARGE, MULTIFUNCTIONAL SECRETED PROTEIN"/>
    <property type="match status" value="1"/>
</dbReference>
<keyword evidence="2 4" id="KW-0479">Metal-binding</keyword>
<name>A0ABT3TC13_9GAMM</name>